<dbReference type="EMBL" id="JACEIK010001693">
    <property type="protein sequence ID" value="MCD7471518.1"/>
    <property type="molecule type" value="Genomic_DNA"/>
</dbReference>
<name>A0ABS8TK04_DATST</name>
<sequence length="101" mass="11041">MAAWGSSFDESNNDTIDEIALIAFEDLDLDSNEEKKGDKQKFLSLTEGEGKKVAFSGGKKGQIRENEVEDDSQRISESISMEQVNAMGTDKGSNAKFGDTK</sequence>
<evidence type="ECO:0000313" key="2">
    <source>
        <dbReference type="EMBL" id="MCD7471518.1"/>
    </source>
</evidence>
<reference evidence="2 3" key="1">
    <citation type="journal article" date="2021" name="BMC Genomics">
        <title>Datura genome reveals duplications of psychoactive alkaloid biosynthetic genes and high mutation rate following tissue culture.</title>
        <authorList>
            <person name="Rajewski A."/>
            <person name="Carter-House D."/>
            <person name="Stajich J."/>
            <person name="Litt A."/>
        </authorList>
    </citation>
    <scope>NUCLEOTIDE SEQUENCE [LARGE SCALE GENOMIC DNA]</scope>
    <source>
        <strain evidence="2">AR-01</strain>
    </source>
</reference>
<comment type="caution">
    <text evidence="2">The sequence shown here is derived from an EMBL/GenBank/DDBJ whole genome shotgun (WGS) entry which is preliminary data.</text>
</comment>
<protein>
    <submittedName>
        <fullName evidence="2">Uncharacterized protein</fullName>
    </submittedName>
</protein>
<feature type="region of interest" description="Disordered" evidence="1">
    <location>
        <begin position="82"/>
        <end position="101"/>
    </location>
</feature>
<organism evidence="2 3">
    <name type="scientific">Datura stramonium</name>
    <name type="common">Jimsonweed</name>
    <name type="synonym">Common thornapple</name>
    <dbReference type="NCBI Taxonomy" id="4076"/>
    <lineage>
        <taxon>Eukaryota</taxon>
        <taxon>Viridiplantae</taxon>
        <taxon>Streptophyta</taxon>
        <taxon>Embryophyta</taxon>
        <taxon>Tracheophyta</taxon>
        <taxon>Spermatophyta</taxon>
        <taxon>Magnoliopsida</taxon>
        <taxon>eudicotyledons</taxon>
        <taxon>Gunneridae</taxon>
        <taxon>Pentapetalae</taxon>
        <taxon>asterids</taxon>
        <taxon>lamiids</taxon>
        <taxon>Solanales</taxon>
        <taxon>Solanaceae</taxon>
        <taxon>Solanoideae</taxon>
        <taxon>Datureae</taxon>
        <taxon>Datura</taxon>
    </lineage>
</organism>
<feature type="region of interest" description="Disordered" evidence="1">
    <location>
        <begin position="52"/>
        <end position="75"/>
    </location>
</feature>
<gene>
    <name evidence="2" type="ORF">HAX54_012004</name>
</gene>
<feature type="non-terminal residue" evidence="2">
    <location>
        <position position="101"/>
    </location>
</feature>
<evidence type="ECO:0000313" key="3">
    <source>
        <dbReference type="Proteomes" id="UP000823775"/>
    </source>
</evidence>
<dbReference type="Proteomes" id="UP000823775">
    <property type="component" value="Unassembled WGS sequence"/>
</dbReference>
<feature type="compositionally biased region" description="Basic and acidic residues" evidence="1">
    <location>
        <begin position="62"/>
        <end position="74"/>
    </location>
</feature>
<accession>A0ABS8TK04</accession>
<proteinExistence type="predicted"/>
<keyword evidence="3" id="KW-1185">Reference proteome</keyword>
<evidence type="ECO:0000256" key="1">
    <source>
        <dbReference type="SAM" id="MobiDB-lite"/>
    </source>
</evidence>